<evidence type="ECO:0000313" key="2">
    <source>
        <dbReference type="Proteomes" id="UP000434957"/>
    </source>
</evidence>
<comment type="caution">
    <text evidence="1">The sequence shown here is derived from an EMBL/GenBank/DDBJ whole genome shotgun (WGS) entry which is preliminary data.</text>
</comment>
<sequence>MVVLRARAQDVEVRVESLKNVRWNLDTQRDRVWGLPEQVGVDVDRLRDRCSQGEQSDGAVHDRLNEHLDWIRTLYDRVGRLEAQETRRVAARAPARAPAQVPSEELIRMIASAFHQ</sequence>
<protein>
    <submittedName>
        <fullName evidence="1">Uncharacterized protein</fullName>
    </submittedName>
</protein>
<organism evidence="1 2">
    <name type="scientific">Phytophthora rubi</name>
    <dbReference type="NCBI Taxonomy" id="129364"/>
    <lineage>
        <taxon>Eukaryota</taxon>
        <taxon>Sar</taxon>
        <taxon>Stramenopiles</taxon>
        <taxon>Oomycota</taxon>
        <taxon>Peronosporomycetes</taxon>
        <taxon>Peronosporales</taxon>
        <taxon>Peronosporaceae</taxon>
        <taxon>Phytophthora</taxon>
    </lineage>
</organism>
<reference evidence="1 2" key="1">
    <citation type="submission" date="2018-08" db="EMBL/GenBank/DDBJ databases">
        <title>Genomic investigation of the strawberry pathogen Phytophthora fragariae indicates pathogenicity is determined by transcriptional variation in three key races.</title>
        <authorList>
            <person name="Adams T.M."/>
            <person name="Armitage A.D."/>
            <person name="Sobczyk M.K."/>
            <person name="Bates H.J."/>
            <person name="Dunwell J.M."/>
            <person name="Nellist C.F."/>
            <person name="Harrison R.J."/>
        </authorList>
    </citation>
    <scope>NUCLEOTIDE SEQUENCE [LARGE SCALE GENOMIC DNA]</scope>
    <source>
        <strain evidence="1 2">SCRP333</strain>
    </source>
</reference>
<dbReference type="Proteomes" id="UP000434957">
    <property type="component" value="Unassembled WGS sequence"/>
</dbReference>
<gene>
    <name evidence="1" type="ORF">PR003_g25702</name>
</gene>
<keyword evidence="2" id="KW-1185">Reference proteome</keyword>
<evidence type="ECO:0000313" key="1">
    <source>
        <dbReference type="EMBL" id="KAE9288859.1"/>
    </source>
</evidence>
<dbReference type="EMBL" id="QXFT01003144">
    <property type="protein sequence ID" value="KAE9288859.1"/>
    <property type="molecule type" value="Genomic_DNA"/>
</dbReference>
<dbReference type="AlphaFoldDB" id="A0A6A4CM11"/>
<name>A0A6A4CM11_9STRA</name>
<proteinExistence type="predicted"/>
<accession>A0A6A4CM11</accession>